<evidence type="ECO:0000256" key="5">
    <source>
        <dbReference type="ARBA" id="ARBA00023136"/>
    </source>
</evidence>
<evidence type="ECO:0000256" key="4">
    <source>
        <dbReference type="ARBA" id="ARBA00022989"/>
    </source>
</evidence>
<comment type="subcellular location">
    <subcellularLocation>
        <location evidence="1">Membrane</location>
        <topology evidence="1">Single-pass membrane protein</topology>
    </subcellularLocation>
</comment>
<proteinExistence type="inferred from homology"/>
<dbReference type="Pfam" id="PF01145">
    <property type="entry name" value="Band_7"/>
    <property type="match status" value="1"/>
</dbReference>
<accession>A0A242NWZ8</accession>
<evidence type="ECO:0000313" key="10">
    <source>
        <dbReference type="Proteomes" id="UP000194968"/>
    </source>
</evidence>
<dbReference type="PIRSF" id="PIRSF005651">
    <property type="entry name" value="HflC"/>
    <property type="match status" value="1"/>
</dbReference>
<evidence type="ECO:0000259" key="8">
    <source>
        <dbReference type="SMART" id="SM00244"/>
    </source>
</evidence>
<evidence type="ECO:0000256" key="2">
    <source>
        <dbReference type="ARBA" id="ARBA00007862"/>
    </source>
</evidence>
<gene>
    <name evidence="9" type="ORF">B6D06_01765</name>
</gene>
<feature type="region of interest" description="Disordered" evidence="7">
    <location>
        <begin position="155"/>
        <end position="183"/>
    </location>
</feature>
<feature type="compositionally biased region" description="Basic and acidic residues" evidence="7">
    <location>
        <begin position="172"/>
        <end position="182"/>
    </location>
</feature>
<feature type="domain" description="Band 7" evidence="8">
    <location>
        <begin position="18"/>
        <end position="216"/>
    </location>
</feature>
<dbReference type="InterPro" id="IPR001107">
    <property type="entry name" value="Band_7"/>
</dbReference>
<dbReference type="OrthoDB" id="9812991at2"/>
<dbReference type="GO" id="GO:0016020">
    <property type="term" value="C:membrane"/>
    <property type="evidence" value="ECO:0007669"/>
    <property type="project" value="UniProtKB-SubCell"/>
</dbReference>
<dbReference type="PANTHER" id="PTHR42911">
    <property type="entry name" value="MODULATOR OF FTSH PROTEASE HFLC"/>
    <property type="match status" value="1"/>
</dbReference>
<dbReference type="NCBIfam" id="TIGR01932">
    <property type="entry name" value="hflC"/>
    <property type="match status" value="1"/>
</dbReference>
<comment type="similarity">
    <text evidence="2 6">Belongs to the band 7/mec-2 family. HflC subfamily.</text>
</comment>
<evidence type="ECO:0000313" key="9">
    <source>
        <dbReference type="EMBL" id="OTQ52460.1"/>
    </source>
</evidence>
<dbReference type="GeneID" id="99743954"/>
<dbReference type="Proteomes" id="UP000194968">
    <property type="component" value="Unassembled WGS sequence"/>
</dbReference>
<reference evidence="9 10" key="1">
    <citation type="submission" date="2017-03" db="EMBL/GenBank/DDBJ databases">
        <title>Comparative genomics of honeybee gut symbionts reveal geographically distinct and subgroup specific antibiotic resistance.</title>
        <authorList>
            <person name="Ludvigsen J."/>
            <person name="Porcellato D."/>
            <person name="Labee-Lund T.M."/>
            <person name="Amdam G.V."/>
            <person name="Rudi K."/>
        </authorList>
    </citation>
    <scope>NUCLEOTIDE SEQUENCE [LARGE SCALE GENOMIC DNA]</scope>
    <source>
        <strain evidence="9 10">A-4-12</strain>
    </source>
</reference>
<evidence type="ECO:0000256" key="3">
    <source>
        <dbReference type="ARBA" id="ARBA00022692"/>
    </source>
</evidence>
<comment type="function">
    <text evidence="6">HflC and HflK could regulate a protease.</text>
</comment>
<keyword evidence="5" id="KW-0472">Membrane</keyword>
<dbReference type="SUPFAM" id="SSF117892">
    <property type="entry name" value="Band 7/SPFH domain"/>
    <property type="match status" value="2"/>
</dbReference>
<dbReference type="SMART" id="SM00244">
    <property type="entry name" value="PHB"/>
    <property type="match status" value="1"/>
</dbReference>
<dbReference type="RefSeq" id="WP_065579016.1">
    <property type="nucleotide sequence ID" value="NZ_CP132382.1"/>
</dbReference>
<evidence type="ECO:0000256" key="6">
    <source>
        <dbReference type="PIRNR" id="PIRNR005651"/>
    </source>
</evidence>
<dbReference type="EMBL" id="NASK01000071">
    <property type="protein sequence ID" value="OTQ52460.1"/>
    <property type="molecule type" value="Genomic_DNA"/>
</dbReference>
<keyword evidence="3" id="KW-0812">Transmembrane</keyword>
<dbReference type="PANTHER" id="PTHR42911:SF1">
    <property type="entry name" value="MODULATOR OF FTSH PROTEASE HFLC"/>
    <property type="match status" value="1"/>
</dbReference>
<evidence type="ECO:0000256" key="7">
    <source>
        <dbReference type="SAM" id="MobiDB-lite"/>
    </source>
</evidence>
<dbReference type="CDD" id="cd03405">
    <property type="entry name" value="SPFH_HflC"/>
    <property type="match status" value="1"/>
</dbReference>
<dbReference type="Gene3D" id="3.30.479.30">
    <property type="entry name" value="Band 7 domain"/>
    <property type="match status" value="1"/>
</dbReference>
<dbReference type="AlphaFoldDB" id="A0A242NWZ8"/>
<protein>
    <recommendedName>
        <fullName evidence="6">Protein HflC</fullName>
    </recommendedName>
</protein>
<keyword evidence="4" id="KW-1133">Transmembrane helix</keyword>
<organism evidence="9 10">
    <name type="scientific">Gilliamella apis</name>
    <dbReference type="NCBI Taxonomy" id="1970738"/>
    <lineage>
        <taxon>Bacteria</taxon>
        <taxon>Pseudomonadati</taxon>
        <taxon>Pseudomonadota</taxon>
        <taxon>Gammaproteobacteria</taxon>
        <taxon>Orbales</taxon>
        <taxon>Orbaceae</taxon>
        <taxon>Gilliamella</taxon>
    </lineage>
</organism>
<sequence length="320" mass="36372">MRKLLIPIVLILIGVLFSSIYVIEEGTRGVVLRFNKIIGLSEPGLHFKMPLIDSVKTIDAKIQTTNSSNNNNEQRFFNVQKKELIVDYFVQWKIVDFNRYYETIAGGNDVNDLILARLNGRLRSEIGKLNNRDIINDSNADTKSRNSLMARVKDSLNGSSQEGEENLPIDKLVTDAKKDPENSKTSLRAFGVDVIDVRIKQINFPAEVSESIYANMRAEREVIARDKRYDGIKQAEEIRAEATFEKTKIISEAERQSRSIRGEGDANAAKLYADAFGKDIEFFSFIRSLKAYEQSFTGNDVMVISPDSEFFQYMKLKSNK</sequence>
<comment type="caution">
    <text evidence="9">The sequence shown here is derived from an EMBL/GenBank/DDBJ whole genome shotgun (WGS) entry which is preliminary data.</text>
</comment>
<name>A0A242NWZ8_9GAMM</name>
<dbReference type="InterPro" id="IPR010200">
    <property type="entry name" value="HflC"/>
</dbReference>
<evidence type="ECO:0000256" key="1">
    <source>
        <dbReference type="ARBA" id="ARBA00004167"/>
    </source>
</evidence>
<dbReference type="InterPro" id="IPR036013">
    <property type="entry name" value="Band_7/SPFH_dom_sf"/>
</dbReference>